<comment type="similarity">
    <text evidence="5">Belongs to the aspartate/glutamate racemases family.</text>
</comment>
<feature type="active site" description="Proton donor/acceptor" evidence="5">
    <location>
        <position position="69"/>
    </location>
</feature>
<keyword evidence="3 5" id="KW-0413">Isomerase</keyword>
<accession>A0A5A7MP03</accession>
<feature type="binding site" evidence="5">
    <location>
        <begin position="70"/>
        <end position="71"/>
    </location>
    <ligand>
        <name>substrate</name>
    </ligand>
</feature>
<evidence type="ECO:0000256" key="3">
    <source>
        <dbReference type="ARBA" id="ARBA00023235"/>
    </source>
</evidence>
<dbReference type="EMBL" id="BKCL01000002">
    <property type="protein sequence ID" value="GEQ97374.1"/>
    <property type="molecule type" value="Genomic_DNA"/>
</dbReference>
<feature type="active site" description="Proton donor/acceptor" evidence="5">
    <location>
        <position position="202"/>
    </location>
</feature>
<keyword evidence="1 5" id="KW-0133">Cell shape</keyword>
<dbReference type="RefSeq" id="WP_149999864.1">
    <property type="nucleotide sequence ID" value="NZ_BKCL01000002.1"/>
</dbReference>
<dbReference type="HAMAP" id="MF_00258">
    <property type="entry name" value="Glu_racemase"/>
    <property type="match status" value="1"/>
</dbReference>
<dbReference type="Proteomes" id="UP000322084">
    <property type="component" value="Unassembled WGS sequence"/>
</dbReference>
<organism evidence="6 7">
    <name type="scientific">Iodidimonas gelatinilytica</name>
    <dbReference type="NCBI Taxonomy" id="1236966"/>
    <lineage>
        <taxon>Bacteria</taxon>
        <taxon>Pseudomonadati</taxon>
        <taxon>Pseudomonadota</taxon>
        <taxon>Alphaproteobacteria</taxon>
        <taxon>Iodidimonadales</taxon>
        <taxon>Iodidimonadaceae</taxon>
        <taxon>Iodidimonas</taxon>
    </lineage>
</organism>
<dbReference type="InterPro" id="IPR004391">
    <property type="entry name" value="Glu_race"/>
</dbReference>
<feature type="binding site" evidence="5">
    <location>
        <begin position="38"/>
        <end position="39"/>
    </location>
    <ligand>
        <name>substrate</name>
    </ligand>
</feature>
<name>A0A5A7MP03_9PROT</name>
<dbReference type="UniPathway" id="UPA00219"/>
<comment type="pathway">
    <text evidence="5">Cell wall biogenesis; peptidoglycan biosynthesis.</text>
</comment>
<comment type="catalytic activity">
    <reaction evidence="5">
        <text>L-glutamate = D-glutamate</text>
        <dbReference type="Rhea" id="RHEA:12813"/>
        <dbReference type="ChEBI" id="CHEBI:29985"/>
        <dbReference type="ChEBI" id="CHEBI:29986"/>
        <dbReference type="EC" id="5.1.1.3"/>
    </reaction>
</comment>
<dbReference type="SUPFAM" id="SSF53681">
    <property type="entry name" value="Aspartate/glutamate racemase"/>
    <property type="match status" value="2"/>
</dbReference>
<feature type="binding site" evidence="5">
    <location>
        <begin position="6"/>
        <end position="7"/>
    </location>
    <ligand>
        <name>substrate</name>
    </ligand>
</feature>
<dbReference type="GO" id="GO:0008360">
    <property type="term" value="P:regulation of cell shape"/>
    <property type="evidence" value="ECO:0007669"/>
    <property type="project" value="UniProtKB-KW"/>
</dbReference>
<evidence type="ECO:0000256" key="4">
    <source>
        <dbReference type="ARBA" id="ARBA00023316"/>
    </source>
</evidence>
<dbReference type="PANTHER" id="PTHR21198">
    <property type="entry name" value="GLUTAMATE RACEMASE"/>
    <property type="match status" value="1"/>
</dbReference>
<evidence type="ECO:0000256" key="2">
    <source>
        <dbReference type="ARBA" id="ARBA00022984"/>
    </source>
</evidence>
<proteinExistence type="inferred from homology"/>
<dbReference type="InterPro" id="IPR001920">
    <property type="entry name" value="Asp/Glu_race"/>
</dbReference>
<dbReference type="Gene3D" id="3.40.50.1860">
    <property type="match status" value="2"/>
</dbReference>
<feature type="binding site" evidence="5">
    <location>
        <begin position="203"/>
        <end position="204"/>
    </location>
    <ligand>
        <name>substrate</name>
    </ligand>
</feature>
<keyword evidence="2 5" id="KW-0573">Peptidoglycan synthesis</keyword>
<evidence type="ECO:0000256" key="5">
    <source>
        <dbReference type="HAMAP-Rule" id="MF_00258"/>
    </source>
</evidence>
<dbReference type="AlphaFoldDB" id="A0A5A7MP03"/>
<evidence type="ECO:0000256" key="1">
    <source>
        <dbReference type="ARBA" id="ARBA00022960"/>
    </source>
</evidence>
<dbReference type="GO" id="GO:0009252">
    <property type="term" value="P:peptidoglycan biosynthetic process"/>
    <property type="evidence" value="ECO:0007669"/>
    <property type="project" value="UniProtKB-UniRule"/>
</dbReference>
<dbReference type="GO" id="GO:0071555">
    <property type="term" value="P:cell wall organization"/>
    <property type="evidence" value="ECO:0007669"/>
    <property type="project" value="UniProtKB-KW"/>
</dbReference>
<evidence type="ECO:0000313" key="6">
    <source>
        <dbReference type="EMBL" id="GEQ97374.1"/>
    </source>
</evidence>
<sequence length="286" mass="30933">MIGIFDSGSGGLTVLKALRQAFPHRDFLYFGDHARAPYGSRDAKEVAAFTQQAIEFLLDQGCRLIVIACNTAAAVALRPLQQGWLLRHAPQARVLGVHVPLVETITGQDWAIKTPASTPPHRKSRSIAIFATPRTVASRAFVLEISQRAPEITVFQQACPGLADAIEAHLPDADIQSLVDGYVAGLIAQKGAAAIDSAALACTHYPFAIDQFRKALPRTVEIFTQPHMVATALEGYLARHPEMDISGSGHLRLLTSGDPKKLNGLASRLPPDLRQFTHQNLPEISA</sequence>
<protein>
    <recommendedName>
        <fullName evidence="5">Glutamate racemase</fullName>
        <ecNumber evidence="5">5.1.1.3</ecNumber>
    </recommendedName>
</protein>
<dbReference type="PANTHER" id="PTHR21198:SF2">
    <property type="entry name" value="GLUTAMATE RACEMASE"/>
    <property type="match status" value="1"/>
</dbReference>
<gene>
    <name evidence="5 6" type="primary">murI</name>
    <name evidence="6" type="ORF">JCM17844_10110</name>
</gene>
<dbReference type="GO" id="GO:0008881">
    <property type="term" value="F:glutamate racemase activity"/>
    <property type="evidence" value="ECO:0007669"/>
    <property type="project" value="UniProtKB-UniRule"/>
</dbReference>
<evidence type="ECO:0000313" key="7">
    <source>
        <dbReference type="Proteomes" id="UP000322084"/>
    </source>
</evidence>
<comment type="caution">
    <text evidence="6">The sequence shown here is derived from an EMBL/GenBank/DDBJ whole genome shotgun (WGS) entry which is preliminary data.</text>
</comment>
<keyword evidence="4 5" id="KW-0961">Cell wall biogenesis/degradation</keyword>
<dbReference type="EC" id="5.1.1.3" evidence="5"/>
<comment type="function">
    <text evidence="5">Provides the (R)-glutamate required for cell wall biosynthesis.</text>
</comment>
<reference evidence="6 7" key="1">
    <citation type="submission" date="2019-09" db="EMBL/GenBank/DDBJ databases">
        <title>NBRP : Genome information of microbial organism related human and environment.</title>
        <authorList>
            <person name="Hattori M."/>
            <person name="Oshima K."/>
            <person name="Inaba H."/>
            <person name="Suda W."/>
            <person name="Sakamoto M."/>
            <person name="Iino T."/>
            <person name="Kitahara M."/>
            <person name="Oshida Y."/>
            <person name="Iida T."/>
            <person name="Kudo T."/>
            <person name="Itoh T."/>
            <person name="Ohkuma M."/>
        </authorList>
    </citation>
    <scope>NUCLEOTIDE SEQUENCE [LARGE SCALE GENOMIC DNA]</scope>
    <source>
        <strain evidence="6 7">Hi-2</strain>
    </source>
</reference>